<dbReference type="InterPro" id="IPR001841">
    <property type="entry name" value="Znf_RING"/>
</dbReference>
<dbReference type="InterPro" id="IPR045194">
    <property type="entry name" value="MGRN1/RNF157-like"/>
</dbReference>
<evidence type="ECO:0000313" key="3">
    <source>
        <dbReference type="EMBL" id="CAE0312133.1"/>
    </source>
</evidence>
<proteinExistence type="predicted"/>
<dbReference type="Gene3D" id="3.30.40.10">
    <property type="entry name" value="Zinc/RING finger domain, C3HC4 (zinc finger)"/>
    <property type="match status" value="1"/>
</dbReference>
<dbReference type="GO" id="GO:0016567">
    <property type="term" value="P:protein ubiquitination"/>
    <property type="evidence" value="ECO:0007669"/>
    <property type="project" value="TreeGrafter"/>
</dbReference>
<sequence length="215" mass="24205">MSEDHKLSIMFKYDTLCNAHIRVNMCVTEKKNPNNAPEMFYTPNRENYIHNLSVAMGVDQEVQQGTIVFDINYLAAFELCKSIKDYYPMIISVNYTDNGAQYAMMTYCTFTKDGDQNINGVHVVKQVALINGLPFELKSIYGMTNEEGAEEGQQVIDDNPEAECLICLSDPKDTLIMPCCHFCVCEGCGKELVKAKQTCPICRGNISSLIPMKKH</sequence>
<evidence type="ECO:0000256" key="1">
    <source>
        <dbReference type="PROSITE-ProRule" id="PRU00175"/>
    </source>
</evidence>
<dbReference type="AlphaFoldDB" id="A0A7S3I2U5"/>
<dbReference type="GO" id="GO:0008270">
    <property type="term" value="F:zinc ion binding"/>
    <property type="evidence" value="ECO:0007669"/>
    <property type="project" value="UniProtKB-KW"/>
</dbReference>
<dbReference type="Pfam" id="PF13920">
    <property type="entry name" value="zf-C3HC4_3"/>
    <property type="match status" value="1"/>
</dbReference>
<dbReference type="SUPFAM" id="SSF57850">
    <property type="entry name" value="RING/U-box"/>
    <property type="match status" value="1"/>
</dbReference>
<accession>A0A7S3I2U5</accession>
<dbReference type="PANTHER" id="PTHR22996">
    <property type="entry name" value="MAHOGUNIN"/>
    <property type="match status" value="1"/>
</dbReference>
<keyword evidence="1" id="KW-0479">Metal-binding</keyword>
<evidence type="ECO:0000259" key="2">
    <source>
        <dbReference type="PROSITE" id="PS50089"/>
    </source>
</evidence>
<dbReference type="GO" id="GO:0061630">
    <property type="term" value="F:ubiquitin protein ligase activity"/>
    <property type="evidence" value="ECO:0007669"/>
    <property type="project" value="UniProtKB-EC"/>
</dbReference>
<dbReference type="PANTHER" id="PTHR22996:SF0">
    <property type="entry name" value="RE60872P-RELATED"/>
    <property type="match status" value="1"/>
</dbReference>
<keyword evidence="1" id="KW-0863">Zinc-finger</keyword>
<name>A0A7S3I2U5_9SPIT</name>
<protein>
    <recommendedName>
        <fullName evidence="2">RING-type domain-containing protein</fullName>
    </recommendedName>
</protein>
<feature type="domain" description="RING-type" evidence="2">
    <location>
        <begin position="164"/>
        <end position="203"/>
    </location>
</feature>
<keyword evidence="1" id="KW-0862">Zinc</keyword>
<dbReference type="InterPro" id="IPR013083">
    <property type="entry name" value="Znf_RING/FYVE/PHD"/>
</dbReference>
<organism evidence="3">
    <name type="scientific">Favella ehrenbergii</name>
    <dbReference type="NCBI Taxonomy" id="182087"/>
    <lineage>
        <taxon>Eukaryota</taxon>
        <taxon>Sar</taxon>
        <taxon>Alveolata</taxon>
        <taxon>Ciliophora</taxon>
        <taxon>Intramacronucleata</taxon>
        <taxon>Spirotrichea</taxon>
        <taxon>Choreotrichia</taxon>
        <taxon>Tintinnida</taxon>
        <taxon>Xystonellidae</taxon>
        <taxon>Favella</taxon>
    </lineage>
</organism>
<dbReference type="PROSITE" id="PS50089">
    <property type="entry name" value="ZF_RING_2"/>
    <property type="match status" value="1"/>
</dbReference>
<dbReference type="EMBL" id="HBIE01023138">
    <property type="protein sequence ID" value="CAE0312133.1"/>
    <property type="molecule type" value="Transcribed_RNA"/>
</dbReference>
<reference evidence="3" key="1">
    <citation type="submission" date="2021-01" db="EMBL/GenBank/DDBJ databases">
        <authorList>
            <person name="Corre E."/>
            <person name="Pelletier E."/>
            <person name="Niang G."/>
            <person name="Scheremetjew M."/>
            <person name="Finn R."/>
            <person name="Kale V."/>
            <person name="Holt S."/>
            <person name="Cochrane G."/>
            <person name="Meng A."/>
            <person name="Brown T."/>
            <person name="Cohen L."/>
        </authorList>
    </citation>
    <scope>NUCLEOTIDE SEQUENCE</scope>
    <source>
        <strain evidence="3">Fehren 1</strain>
    </source>
</reference>
<gene>
    <name evidence="3" type="ORF">FEHR0123_LOCUS7054</name>
</gene>